<dbReference type="OrthoDB" id="7854943at2759"/>
<name>A0A1X0NNS8_9TRYP</name>
<keyword evidence="6 8" id="KW-0647">Proteasome</keyword>
<dbReference type="PANTHER" id="PTHR32194:SF0">
    <property type="entry name" value="ATP-DEPENDENT PROTEASE SUBUNIT HSLV"/>
    <property type="match status" value="1"/>
</dbReference>
<accession>A0A1X0NNS8</accession>
<dbReference type="PRINTS" id="PR00141">
    <property type="entry name" value="PROTEASOME"/>
</dbReference>
<dbReference type="SUPFAM" id="SSF56235">
    <property type="entry name" value="N-terminal nucleophile aminohydrolases (Ntn hydrolases)"/>
    <property type="match status" value="1"/>
</dbReference>
<dbReference type="InterPro" id="IPR016050">
    <property type="entry name" value="Proteasome_bsu_CS"/>
</dbReference>
<dbReference type="InterPro" id="IPR023333">
    <property type="entry name" value="Proteasome_suB-type"/>
</dbReference>
<comment type="subunit">
    <text evidence="8">Component of the proteasome complex.</text>
</comment>
<evidence type="ECO:0000313" key="11">
    <source>
        <dbReference type="Proteomes" id="UP000192257"/>
    </source>
</evidence>
<dbReference type="VEuPathDB" id="TriTrypDB:TM35_000321050"/>
<gene>
    <name evidence="10" type="ORF">TM35_000321050</name>
</gene>
<evidence type="ECO:0000256" key="1">
    <source>
        <dbReference type="ARBA" id="ARBA00001198"/>
    </source>
</evidence>
<dbReference type="GO" id="GO:0005634">
    <property type="term" value="C:nucleus"/>
    <property type="evidence" value="ECO:0007669"/>
    <property type="project" value="UniProtKB-SubCell"/>
</dbReference>
<dbReference type="PROSITE" id="PS00854">
    <property type="entry name" value="PROTEASOME_BETA_1"/>
    <property type="match status" value="1"/>
</dbReference>
<evidence type="ECO:0000256" key="3">
    <source>
        <dbReference type="ARBA" id="ARBA00022670"/>
    </source>
</evidence>
<dbReference type="PANTHER" id="PTHR32194">
    <property type="entry name" value="METALLOPROTEASE TLDD"/>
    <property type="match status" value="1"/>
</dbReference>
<proteinExistence type="inferred from homology"/>
<evidence type="ECO:0000256" key="9">
    <source>
        <dbReference type="SAM" id="MobiDB-lite"/>
    </source>
</evidence>
<evidence type="ECO:0000256" key="6">
    <source>
        <dbReference type="ARBA" id="ARBA00022942"/>
    </source>
</evidence>
<sequence length="284" mass="30822">MLNRPAGTLLHEPSYPKEITHELTPNGPLQSGKQIFEPDAAVLDPQLSEAVSLGTTIMAVSFKDGVVLAADSRTSTGTYVVNRASNKLTKLTQKIYCCRSGSAADTQALAEQTANYLESYETDTSKPVNVVTAANIFKKLCYMNKWNISAGIIVAGYDSLNGGSVYSIPSGGSCVKLDYALGGSGSIFLYSFFDKNYKPGMTKDECVKFCQQAVAHAYSRDGSSGGLIRTIALHKGEPEDMTIPWNKTPYCMEKDPKYHNLAVQNPPFSSSAKISENQTRSERI</sequence>
<dbReference type="InterPro" id="IPR001353">
    <property type="entry name" value="Proteasome_sua/b"/>
</dbReference>
<comment type="catalytic activity">
    <reaction evidence="1">
        <text>Cleavage of peptide bonds with very broad specificity.</text>
        <dbReference type="EC" id="3.4.25.1"/>
    </reaction>
</comment>
<comment type="subcellular location">
    <subcellularLocation>
        <location evidence="8">Cytoplasm</location>
    </subcellularLocation>
    <subcellularLocation>
        <location evidence="8">Nucleus</location>
    </subcellularLocation>
</comment>
<keyword evidence="3" id="KW-0645">Protease</keyword>
<evidence type="ECO:0000256" key="7">
    <source>
        <dbReference type="PIRSR" id="PIRSR600243-1"/>
    </source>
</evidence>
<keyword evidence="5" id="KW-0378">Hydrolase</keyword>
<keyword evidence="8" id="KW-0539">Nucleus</keyword>
<comment type="caution">
    <text evidence="10">The sequence shown here is derived from an EMBL/GenBank/DDBJ whole genome shotgun (WGS) entry which is preliminary data.</text>
</comment>
<dbReference type="PROSITE" id="PS51476">
    <property type="entry name" value="PROTEASOME_BETA_2"/>
    <property type="match status" value="1"/>
</dbReference>
<dbReference type="EMBL" id="NBCO01000032">
    <property type="protein sequence ID" value="ORC85790.1"/>
    <property type="molecule type" value="Genomic_DNA"/>
</dbReference>
<feature type="compositionally biased region" description="Polar residues" evidence="9">
    <location>
        <begin position="264"/>
        <end position="278"/>
    </location>
</feature>
<reference evidence="10 11" key="1">
    <citation type="submission" date="2017-03" db="EMBL/GenBank/DDBJ databases">
        <title>An alternative strategy for trypanosome survival in the mammalian bloodstream revealed through genome and transcriptome analysis of the ubiquitous bovine parasite Trypanosoma (Megatrypanum) theileri.</title>
        <authorList>
            <person name="Kelly S."/>
            <person name="Ivens A."/>
            <person name="Mott A."/>
            <person name="O'Neill E."/>
            <person name="Emms D."/>
            <person name="Macleod O."/>
            <person name="Voorheis P."/>
            <person name="Matthews J."/>
            <person name="Matthews K."/>
            <person name="Carrington M."/>
        </authorList>
    </citation>
    <scope>NUCLEOTIDE SEQUENCE [LARGE SCALE GENOMIC DNA]</scope>
    <source>
        <strain evidence="10">Edinburgh</strain>
    </source>
</reference>
<keyword evidence="4" id="KW-0888">Threonine protease</keyword>
<evidence type="ECO:0000313" key="10">
    <source>
        <dbReference type="EMBL" id="ORC85790.1"/>
    </source>
</evidence>
<feature type="active site" description="Nucleophile" evidence="7">
    <location>
        <position position="55"/>
    </location>
</feature>
<keyword evidence="11" id="KW-1185">Reference proteome</keyword>
<dbReference type="STRING" id="67003.A0A1X0NNS8"/>
<dbReference type="InterPro" id="IPR029055">
    <property type="entry name" value="Ntn_hydrolases_N"/>
</dbReference>
<evidence type="ECO:0000256" key="4">
    <source>
        <dbReference type="ARBA" id="ARBA00022698"/>
    </source>
</evidence>
<feature type="region of interest" description="Disordered" evidence="9">
    <location>
        <begin position="264"/>
        <end position="284"/>
    </location>
</feature>
<protein>
    <recommendedName>
        <fullName evidence="8">Proteasome subunit beta</fullName>
    </recommendedName>
</protein>
<dbReference type="RefSeq" id="XP_028879856.1">
    <property type="nucleotide sequence ID" value="XM_029028732.1"/>
</dbReference>
<dbReference type="GO" id="GO:0004298">
    <property type="term" value="F:threonine-type endopeptidase activity"/>
    <property type="evidence" value="ECO:0007669"/>
    <property type="project" value="UniProtKB-KW"/>
</dbReference>
<dbReference type="InterPro" id="IPR000243">
    <property type="entry name" value="Pept_T1A_subB"/>
</dbReference>
<dbReference type="GO" id="GO:0019774">
    <property type="term" value="C:proteasome core complex, beta-subunit complex"/>
    <property type="evidence" value="ECO:0007669"/>
    <property type="project" value="UniProtKB-ARBA"/>
</dbReference>
<evidence type="ECO:0000256" key="5">
    <source>
        <dbReference type="ARBA" id="ARBA00022801"/>
    </source>
</evidence>
<comment type="similarity">
    <text evidence="8">Belongs to the peptidase T1B family.</text>
</comment>
<dbReference type="Pfam" id="PF00227">
    <property type="entry name" value="Proteasome"/>
    <property type="match status" value="1"/>
</dbReference>
<dbReference type="CDD" id="cd03762">
    <property type="entry name" value="proteasome_beta_type_6"/>
    <property type="match status" value="1"/>
</dbReference>
<dbReference type="GO" id="GO:0005737">
    <property type="term" value="C:cytoplasm"/>
    <property type="evidence" value="ECO:0007669"/>
    <property type="project" value="UniProtKB-SubCell"/>
</dbReference>
<organism evidence="10 11">
    <name type="scientific">Trypanosoma theileri</name>
    <dbReference type="NCBI Taxonomy" id="67003"/>
    <lineage>
        <taxon>Eukaryota</taxon>
        <taxon>Discoba</taxon>
        <taxon>Euglenozoa</taxon>
        <taxon>Kinetoplastea</taxon>
        <taxon>Metakinetoplastina</taxon>
        <taxon>Trypanosomatida</taxon>
        <taxon>Trypanosomatidae</taxon>
        <taxon>Trypanosoma</taxon>
    </lineage>
</organism>
<keyword evidence="2 8" id="KW-0963">Cytoplasm</keyword>
<dbReference type="GeneID" id="39988512"/>
<dbReference type="AlphaFoldDB" id="A0A1X0NNS8"/>
<dbReference type="FunFam" id="3.60.20.10:FF:000073">
    <property type="entry name" value="Proteasome subunit beta"/>
    <property type="match status" value="1"/>
</dbReference>
<dbReference type="Proteomes" id="UP000192257">
    <property type="component" value="Unassembled WGS sequence"/>
</dbReference>
<comment type="function">
    <text evidence="8">Component of the proteasome, a multicatalytic proteinase complex which is characterized by its ability to cleave peptides with Arg, Phe, Tyr, Leu, and Glu adjacent to the leaving group at neutral or slightly basic pH. The proteasome has an ATP-dependent proteolytic activity.</text>
</comment>
<dbReference type="Gene3D" id="3.60.20.10">
    <property type="entry name" value="Glutamine Phosphoribosylpyrophosphate, subunit 1, domain 1"/>
    <property type="match status" value="1"/>
</dbReference>
<evidence type="ECO:0000256" key="8">
    <source>
        <dbReference type="RuleBase" id="RU004203"/>
    </source>
</evidence>
<dbReference type="GO" id="GO:0051603">
    <property type="term" value="P:proteolysis involved in protein catabolic process"/>
    <property type="evidence" value="ECO:0007669"/>
    <property type="project" value="InterPro"/>
</dbReference>
<evidence type="ECO:0000256" key="2">
    <source>
        <dbReference type="ARBA" id="ARBA00022490"/>
    </source>
</evidence>